<feature type="region of interest" description="Disordered" evidence="1">
    <location>
        <begin position="4122"/>
        <end position="4187"/>
    </location>
</feature>
<keyword evidence="2" id="KW-0732">Signal</keyword>
<dbReference type="Pfam" id="PF05860">
    <property type="entry name" value="TPS"/>
    <property type="match status" value="1"/>
</dbReference>
<dbReference type="PROSITE" id="PS51318">
    <property type="entry name" value="TAT"/>
    <property type="match status" value="1"/>
</dbReference>
<dbReference type="Pfam" id="PF12545">
    <property type="entry name" value="DUF3739"/>
    <property type="match status" value="1"/>
</dbReference>
<name>A0A8J2YZ69_9PROT</name>
<gene>
    <name evidence="4" type="ORF">GCM10011611_58280</name>
</gene>
<dbReference type="InterPro" id="IPR008638">
    <property type="entry name" value="FhaB/CdiA-like_TPS"/>
</dbReference>
<evidence type="ECO:0000259" key="3">
    <source>
        <dbReference type="SMART" id="SM00912"/>
    </source>
</evidence>
<feature type="compositionally biased region" description="Polar residues" evidence="1">
    <location>
        <begin position="4161"/>
        <end position="4170"/>
    </location>
</feature>
<dbReference type="InterPro" id="IPR050909">
    <property type="entry name" value="Bact_Autotransporter_VF"/>
</dbReference>
<evidence type="ECO:0000313" key="5">
    <source>
        <dbReference type="Proteomes" id="UP000646365"/>
    </source>
</evidence>
<reference evidence="4" key="2">
    <citation type="submission" date="2020-09" db="EMBL/GenBank/DDBJ databases">
        <authorList>
            <person name="Sun Q."/>
            <person name="Zhou Y."/>
        </authorList>
    </citation>
    <scope>NUCLEOTIDE SEQUENCE</scope>
    <source>
        <strain evidence="4">CGMCC 1.15725</strain>
    </source>
</reference>
<dbReference type="PANTHER" id="PTHR12338:SF5">
    <property type="entry name" value="ANTIGEN 43-RELATED"/>
    <property type="match status" value="1"/>
</dbReference>
<dbReference type="RefSeq" id="WP_229744037.1">
    <property type="nucleotide sequence ID" value="NZ_BMJQ01000020.1"/>
</dbReference>
<organism evidence="4 5">
    <name type="scientific">Aliidongia dinghuensis</name>
    <dbReference type="NCBI Taxonomy" id="1867774"/>
    <lineage>
        <taxon>Bacteria</taxon>
        <taxon>Pseudomonadati</taxon>
        <taxon>Pseudomonadota</taxon>
        <taxon>Alphaproteobacteria</taxon>
        <taxon>Rhodospirillales</taxon>
        <taxon>Dongiaceae</taxon>
        <taxon>Aliidongia</taxon>
    </lineage>
</organism>
<comment type="caution">
    <text evidence="4">The sequence shown here is derived from an EMBL/GenBank/DDBJ whole genome shotgun (WGS) entry which is preliminary data.</text>
</comment>
<feature type="signal peptide" evidence="2">
    <location>
        <begin position="1"/>
        <end position="36"/>
    </location>
</feature>
<dbReference type="EMBL" id="BMJQ01000020">
    <property type="protein sequence ID" value="GGF44197.1"/>
    <property type="molecule type" value="Genomic_DNA"/>
</dbReference>
<dbReference type="InterPro" id="IPR021026">
    <property type="entry name" value="Filamn_hemagglutn_DUF3739"/>
</dbReference>
<evidence type="ECO:0000313" key="4">
    <source>
        <dbReference type="EMBL" id="GGF44197.1"/>
    </source>
</evidence>
<dbReference type="PANTHER" id="PTHR12338">
    <property type="entry name" value="AUTOTRANSPORTER"/>
    <property type="match status" value="1"/>
</dbReference>
<feature type="chain" id="PRO_5035162128" description="Filamentous haemagglutinin FhaB/tRNA nuclease CdiA-like TPS domain-containing protein" evidence="2">
    <location>
        <begin position="37"/>
        <end position="4187"/>
    </location>
</feature>
<feature type="compositionally biased region" description="Low complexity" evidence="1">
    <location>
        <begin position="473"/>
        <end position="483"/>
    </location>
</feature>
<dbReference type="InterPro" id="IPR011050">
    <property type="entry name" value="Pectin_lyase_fold/virulence"/>
</dbReference>
<proteinExistence type="predicted"/>
<keyword evidence="5" id="KW-1185">Reference proteome</keyword>
<dbReference type="InterPro" id="IPR006311">
    <property type="entry name" value="TAT_signal"/>
</dbReference>
<evidence type="ECO:0000256" key="2">
    <source>
        <dbReference type="SAM" id="SignalP"/>
    </source>
</evidence>
<dbReference type="SMART" id="SM00912">
    <property type="entry name" value="Haemagg_act"/>
    <property type="match status" value="1"/>
</dbReference>
<dbReference type="SUPFAM" id="SSF51126">
    <property type="entry name" value="Pectin lyase-like"/>
    <property type="match status" value="1"/>
</dbReference>
<feature type="region of interest" description="Disordered" evidence="1">
    <location>
        <begin position="463"/>
        <end position="483"/>
    </location>
</feature>
<sequence length="4187" mass="416324">MPVRPVASRSRRTFQTALLTSVSALTLFAAAAPAEAGNILAQSGAGSASSAVASAAASAITSAQQAATATQQARNSLARATQALQAMQVAESAARNLALQASGTIPGGLAPGGLQVAPNAGDAAVWQGANLPTQATSGGQTTVTIQQQAQKAILTWQSFNVSKNTTVHFDQTGGTQSNGSNNWIALNRIIDPSGVPSRILGSIKAEGSVYLINRNGIIFGGGAQVDTHTLIASSLAFLGETIAGLTPGSVAYDKAVAASNATFLNAGIAGPESSSGGGISLNLVLGQGIQADIFTDAYHAPGDITIEAGASITTHGNGAQGNGGYVLIAGTNVSNAGTVSTPDGQAILAAGIGVSFDPVGTNSSASAKLAPVLTGQLISNESGLDATPVSVLTNTGFVQAQRGTINLLGTNVAQNGVVVATTGVSYPGSITISALDGRIVTTDSGSQTYHRAGLVSFGAGSVTANLPEEDGETATSSPTASFTPGSVTINGGSIMFRNGSLLEAPGGKVTVATQIENGTGGQAAQPGNPTGIAVPPVGDTAIPGRIYIDNGATIDVAGLSDVELPVSATLFTIPIITQNELADSPLQRNSFLLDPLHPVKNLVLDSTVAGTTADGLAWAGSPILNATGYAQLMPRKIDQLLTNAGSITLAGNEVITASGSSLNLDGGYVHYLGGTINTAQLLDASGHRVDIGKADPNDTYLGFAGQFTVDHNRWKVSETFTSGLIAGGTYEADYIQGGNAGTLTVYGRGAVVLDGTLSAQALAGLKQVAAGRAPSGTAAGNSFLPTGGTFDLGDGGGLTAINQAFVDTSEPGHFIIQSQAPALASFDPNFGASTPFDAAALKALDPNDPENVLLWRTVPADALSQGGFANVTINPGSGTQAGYGLTVAGGTVLTLQPGGSFNYKAAAGGPITVLGSIVIPSGAISLESDGINGIAGVPGVAGGDITVGPKGVLSTAGLWVNDGALTSAPGAANFVNGGAISLSGGLGASIILDQGSLIDVSSGGVLLANGLLSKNGVPVGQGGSVSLTTWNFHSTDSFSSFHPATQPTTGTLVLDGTIRSAGFSGGGKLTLQALGFQIGGDPAAAPAWAMVLPADFFATQGFGSYQLNALYDATIADGTEVHLTQQNLIPNLTALAQAPSGTSIAQGGLTTLGTIDAYHRQATNLTLTAGGDVGWTGGLGGALDHYDGVANRATVGAGAAIEADAGASVTLGGTDGVTVLGTIRAPGGAITLTGDTDYASAAGMAGNQPFTTPDKSVWLGANAVLDVSGTTLANPSAAPVNIGGRLQVPTVGKVLAGGTVTLSDDTGYVVAEAGSIIDVSGSLATFDQPQAAVPGRIAGASYAPQLAWSDAGSITLGAGSGLLFDGTLKALSGAAQAEGGSLTLLPETVSNGHAGAFAGGGGLAGATGLVLQQSGSLMPAGLIPGQNVPNANPGTILFSADRLDGSGITTLVLGGKSANRDASPPIAFAGNVALTLGRAVVINASEILALPSAATSIPTLAAGTTDTGGAAVSITAPYVALVGRTDSHAASLVNTAAAAGDATLAIDAGFIDLQNQVALGNFGQASLASSGDIRLSSAGLLPSTDILAPGVLFTPGNLTLKAADLYPVSGESFILDAVGPTPTTITFLNNGASSTPLSAGGTLLVDATDIVQAGTIRAPSGAIVLGVGNAGDGATETLFDSLPLTSTQSVALATGSVTSVSLDGATVPYGVTIDGKEWQYAAVPNQTSVPDLTTAPAKVITVNGASVALDHGATVDLAGGGDLQAIEWVPGTGGSRNLLSQYNISYATSASGTTVPLYADARNVYAIVPGYQAPVAAYDPVYAQQPDPANQGRTTSLGVGQAGSGDLVGKAVYLAGVPGLPAGTYTLLPAKYATLPGAFRVVQNTGAATVIPGQAAILPDGTNVVSGYSVDALTGARQATPVQFTVQSAAAWGQYSQYTRTSANGFDFATPAQRAGKPAPVLPRDAGRLVLAATSSLVLDTTLKAAAAPGGAAAQVDIASQDIQITGTGEPARPGYLQLSAGGLDALGAGSLLVGGTRSQTASGVAITPLANSVVVSNDAADPLTGPEILLVTKTDPTGADANAANGLWVQSGSVIAARGSLGGSVLPITIGSTTSSGDGALLRVSNGGQVTVARSNVGSNPQGLLTVAAGASIDGGVALLLDSSGNLSFDPAARFAGTAIAVDAPQVTFTSAAQPTGLFGFVVGPNGLTQFASAQQVALRSYGAMLFDGDLDLSFGQTVDLSAGAFIGDGHVVLTAPKLAFTNEAGAPVGTASAGPGSLTVNAGELDLGTGAKAFSGFGTVAFNATNGIVGQGSGSFDLGGAAVNLAAPVFIAGTGSATALTTTGALVLSGSNGTALALTPVGGALSLKGGSIAVNGATISAPAGNVTLEATSGDLTLGAGSTVSATGVAKPFFDVAQYAPAGAIALTADQGSVVLQAGATLDFSGAPGGGAAGSLVLSAPVRTVELAGTIKGNAAPGYAGGALTLDTGGAVDLDNLAIRLATSGVDGAITVHSRAGNLTLSAGNTLKAQAVALTADGGVGGQDPSGGLITILGTIDASGIKGGTIALYGKSGVDLEGSLLATGSSATTRGGTVILGTVGTPDTVGGVVQLDPTYGYELVSAANSGRITLGPNAVIDVSGGMAGGLSGGTVTFRAPLLVGGDVNVAIASGAQIKGARATTLEAFATWSTIDPSTGAKHFNGIIDPAGWYGDSVPSAGQPALVAGSFADQSGHTLATWDGSTLTNSDGTTNNLGYYLQNAYFTPTTANADHQNFYGYVNEDAKAAVPGTLMGFIENGLGATPAFAGRFAGIASFQAAPGVDLVNPNPAVNGGNITVLTNWNLGAGQPNNVGTIIPAYRYQGTIAPRITFRAAGNFIADASITDGFFQSQIASVLGAAGGGAAGGTYAAALSLYQQLMAADDPASVTVQYVDGSTQPLTALDPNLALSAPLTGQASAYYSDYVSYANAWGTDISAWGGAQYAGHILAVSALRTPAPVLANYSSYQDYLIAYYGPNLTASASNPGGWLFGYSRYTVSGGLGPFKKFGTPTPPELSRNPADYPKYIQVYDGYLYQLTETHSILPTKPANAYSVWYAPLAPLSIPYTGVNIGNLPGNSPASVASPSNPLPVSFATLLGGQSSSYRIVAGADLGSADPLGVEPAATAAARGSGNLSLNGHFSYLDGNGQPLFDPTTIRTGTGSIDLAAANNVSLLDPVAPGVIYTAGAPAAGAPLGISASIVPGKSGFGAYDVLATSAVNPDAAGNISIHAGNDITGVESVTGSGDAISQFWWPWMQTGNVRSSNGQVTQASINFGAFDQGVMSVGGDVAISAGGNIQNLAVSLPTSWYLPNGGATVNTVGGGDLTVTAGGNILAGDYFVAKGTGTITAGGQIASGGLTHILNVLFGTTEGVSTILAVQDGVLDVTARQGADIGAIVNPSYIQGTTLQNGYSAQTATWLADAQSYSARSAVNVVSTTGAVALNSLTDLSPIDAGTPGATVNDDSNILPATVTFTAFNGALSIDRAGQLYPSATGQLSLIADQSISFQRTPNSNYADLQFGMIDASPAALPSPLNPMPINMNTSSGVFDFNLLSPALVDHSPTALHAGDSQPVRIYSLTGSITDGMVASDGSGLYDRLITLSVDKPAEIRAGQDITNLDFRGQNLRQDDITRIIAGRDIWDSPNLAADTNAPVPSLQTGGPGSFDVEAGRNIGPLTPSYTTTNAANGTTGVATGIVAVGNAIDPYLPHESADIDVLFGVGKGVANAAFIKAYVDPAVATPAVEQALVAFMETWDEGTGIDTGLKKDKPSVTLTLNQAWAEFQALPEAAQQRFNRQALFTVLTQVGVDYNDPSSSYYHQYARGYQAINTLFPAAMGYTANSLYGGKQGAETLVSTGDLDIRNTTIQTQQGGNIALLGPGGEALIGGSSAPPATGKSAATQGVLTLEQGAIDIFTDRSVLLAQSRIFTEQGGAITIWSSNGDINAGKGSKTLADVPPPIYVCDSDFYCTRDARGAVTGAGIATLQTIPGAPSANVETIAPRGTVDFGAAGIRSSGNLIVAAQFVANAANAQVQGQTIGVPKAATIDVGALSSASNAAGAAANAAADAARQSNRSPAQDLPSIITVEVIGYGGGESSPAREQRNDSRRRKQDVQSYDPDSAVHMLGNGKLTEQQKSALTEQERQGLDRVTSQPGSL</sequence>
<dbReference type="Gene3D" id="2.160.20.10">
    <property type="entry name" value="Single-stranded right-handed beta-helix, Pectin lyase-like"/>
    <property type="match status" value="1"/>
</dbReference>
<dbReference type="InterPro" id="IPR012334">
    <property type="entry name" value="Pectin_lyas_fold"/>
</dbReference>
<dbReference type="Proteomes" id="UP000646365">
    <property type="component" value="Unassembled WGS sequence"/>
</dbReference>
<protein>
    <recommendedName>
        <fullName evidence="3">Filamentous haemagglutinin FhaB/tRNA nuclease CdiA-like TPS domain-containing protein</fullName>
    </recommendedName>
</protein>
<accession>A0A8J2YZ69</accession>
<reference evidence="4" key="1">
    <citation type="journal article" date="2014" name="Int. J. Syst. Evol. Microbiol.">
        <title>Complete genome sequence of Corynebacterium casei LMG S-19264T (=DSM 44701T), isolated from a smear-ripened cheese.</title>
        <authorList>
            <consortium name="US DOE Joint Genome Institute (JGI-PGF)"/>
            <person name="Walter F."/>
            <person name="Albersmeier A."/>
            <person name="Kalinowski J."/>
            <person name="Ruckert C."/>
        </authorList>
    </citation>
    <scope>NUCLEOTIDE SEQUENCE</scope>
    <source>
        <strain evidence="4">CGMCC 1.15725</strain>
    </source>
</reference>
<feature type="domain" description="Filamentous haemagglutinin FhaB/tRNA nuclease CdiA-like TPS" evidence="3">
    <location>
        <begin position="117"/>
        <end position="241"/>
    </location>
</feature>
<dbReference type="NCBIfam" id="TIGR01901">
    <property type="entry name" value="adhes_NPXG"/>
    <property type="match status" value="1"/>
</dbReference>
<evidence type="ECO:0000256" key="1">
    <source>
        <dbReference type="SAM" id="MobiDB-lite"/>
    </source>
</evidence>